<reference evidence="2 3" key="1">
    <citation type="submission" date="2018-06" db="EMBL/GenBank/DDBJ databases">
        <authorList>
            <consortium name="Pathogen Informatics"/>
            <person name="Doyle S."/>
        </authorList>
    </citation>
    <scope>NUCLEOTIDE SEQUENCE [LARGE SCALE GENOMIC DNA]</scope>
    <source>
        <strain evidence="2 3">NCTC11009</strain>
    </source>
</reference>
<sequence length="58" mass="6323">MPHLSAVGISGLQAGEDVNHRASASGMLQREIDRTMLIVSLGLMRMRYAVVAIKRSID</sequence>
<evidence type="ECO:0000313" key="3">
    <source>
        <dbReference type="Proteomes" id="UP000250242"/>
    </source>
</evidence>
<proteinExistence type="predicted"/>
<evidence type="ECO:0000313" key="2">
    <source>
        <dbReference type="EMBL" id="SPY07498.1"/>
    </source>
</evidence>
<organism evidence="2 3">
    <name type="scientific">Oligella urethralis</name>
    <dbReference type="NCBI Taxonomy" id="90245"/>
    <lineage>
        <taxon>Bacteria</taxon>
        <taxon>Pseudomonadati</taxon>
        <taxon>Pseudomonadota</taxon>
        <taxon>Betaproteobacteria</taxon>
        <taxon>Burkholderiales</taxon>
        <taxon>Alcaligenaceae</taxon>
        <taxon>Oligella</taxon>
    </lineage>
</organism>
<dbReference type="Proteomes" id="UP000250242">
    <property type="component" value="Unassembled WGS sequence"/>
</dbReference>
<protein>
    <submittedName>
        <fullName evidence="2">Uncharacterized protein</fullName>
    </submittedName>
</protein>
<dbReference type="EMBL" id="UATH01000001">
    <property type="protein sequence ID" value="SPY07498.1"/>
    <property type="molecule type" value="Genomic_DNA"/>
</dbReference>
<dbReference type="AlphaFoldDB" id="A0A2X1UK31"/>
<name>A0A2X1UK31_9BURK</name>
<evidence type="ECO:0000313" key="1">
    <source>
        <dbReference type="EMBL" id="SPY06858.1"/>
    </source>
</evidence>
<gene>
    <name evidence="1" type="ORF">NCTC11009_00040</name>
    <name evidence="2" type="ORF">NCTC11009_00706</name>
</gene>
<accession>A0A2X1UK31</accession>
<dbReference type="EMBL" id="UATH01000001">
    <property type="protein sequence ID" value="SPY06858.1"/>
    <property type="molecule type" value="Genomic_DNA"/>
</dbReference>